<evidence type="ECO:0000259" key="1">
    <source>
        <dbReference type="Pfam" id="PF13336"/>
    </source>
</evidence>
<dbReference type="InterPro" id="IPR046433">
    <property type="entry name" value="ActCoA_hydro"/>
</dbReference>
<proteinExistence type="predicted"/>
<dbReference type="SUPFAM" id="SSF100950">
    <property type="entry name" value="NagB/RpiA/CoA transferase-like"/>
    <property type="match status" value="2"/>
</dbReference>
<evidence type="ECO:0000313" key="2">
    <source>
        <dbReference type="EMBL" id="ERF72283.1"/>
    </source>
</evidence>
<dbReference type="EMBL" id="KE721111">
    <property type="protein sequence ID" value="ERF72283.1"/>
    <property type="molecule type" value="Genomic_DNA"/>
</dbReference>
<sequence length="350" mass="39366">MSSYTVTRTLVNCNQVIIELNTATPSFEGLHDITMTDLPPRRKPHLIMAPEDRISTPHILVDPDKVVAIIESDHPAQTQPNAPENDASKAIVANLTDFLEHEVNHGRLPKSLLPIQSGIDNIANAVVLQDSFLDLFDSGNLDFATATTIRFSPDGFKRFYDGWERYFDKLLLRSQQVSNSPEIICRLGVIGMNTPVEVDIYAHANSTCVMGLRMLNRLWGSADFLRSARYSIMHTPSIRPTKKDPTGVSCIVPMCTHIDQTEHDLDVVVTEQVHSPTAPSATIIARTRDHQEDSTSGLQTNLATLTEPNLVFYRHCLKRAWGHEPHRLWQTLKMHKKLDEKGTMKITSWD</sequence>
<dbReference type="PANTHER" id="PTHR43609:SF1">
    <property type="entry name" value="ACETYL-COA HYDROLASE"/>
    <property type="match status" value="1"/>
</dbReference>
<dbReference type="Gene3D" id="3.40.1080.20">
    <property type="entry name" value="Acetyl-CoA hydrolase/transferase C-terminal domain"/>
    <property type="match status" value="1"/>
</dbReference>
<dbReference type="Pfam" id="PF13336">
    <property type="entry name" value="AcetylCoA_hyd_C"/>
    <property type="match status" value="1"/>
</dbReference>
<dbReference type="AlphaFoldDB" id="U1GJF9"/>
<dbReference type="GO" id="GO:0005739">
    <property type="term" value="C:mitochondrion"/>
    <property type="evidence" value="ECO:0007669"/>
    <property type="project" value="TreeGrafter"/>
</dbReference>
<name>U1GJF9_ENDPU</name>
<dbReference type="InterPro" id="IPR026888">
    <property type="entry name" value="AcetylCoA_hyd_C"/>
</dbReference>
<dbReference type="Proteomes" id="UP000019373">
    <property type="component" value="Unassembled WGS sequence"/>
</dbReference>
<dbReference type="GO" id="GO:0008775">
    <property type="term" value="F:acetate CoA-transferase activity"/>
    <property type="evidence" value="ECO:0007669"/>
    <property type="project" value="InterPro"/>
</dbReference>
<dbReference type="GO" id="GO:0006083">
    <property type="term" value="P:acetate metabolic process"/>
    <property type="evidence" value="ECO:0007669"/>
    <property type="project" value="InterPro"/>
</dbReference>
<protein>
    <recommendedName>
        <fullName evidence="1">Acetyl-CoA hydrolase/transferase C-terminal domain-containing protein</fullName>
    </recommendedName>
</protein>
<dbReference type="PANTHER" id="PTHR43609">
    <property type="entry name" value="ACETYL-COA HYDROLASE"/>
    <property type="match status" value="1"/>
</dbReference>
<organism evidence="2 3">
    <name type="scientific">Endocarpon pusillum (strain Z07020 / HMAS-L-300199)</name>
    <name type="common">Lichen-forming fungus</name>
    <dbReference type="NCBI Taxonomy" id="1263415"/>
    <lineage>
        <taxon>Eukaryota</taxon>
        <taxon>Fungi</taxon>
        <taxon>Dikarya</taxon>
        <taxon>Ascomycota</taxon>
        <taxon>Pezizomycotina</taxon>
        <taxon>Eurotiomycetes</taxon>
        <taxon>Chaetothyriomycetidae</taxon>
        <taxon>Verrucariales</taxon>
        <taxon>Verrucariaceae</taxon>
        <taxon>Endocarpon</taxon>
    </lineage>
</organism>
<dbReference type="InterPro" id="IPR037171">
    <property type="entry name" value="NagB/RpiA_transferase-like"/>
</dbReference>
<dbReference type="GO" id="GO:0003986">
    <property type="term" value="F:acetyl-CoA hydrolase activity"/>
    <property type="evidence" value="ECO:0007669"/>
    <property type="project" value="TreeGrafter"/>
</dbReference>
<dbReference type="OrthoDB" id="10250396at2759"/>
<dbReference type="eggNOG" id="KOG2828">
    <property type="taxonomic scope" value="Eukaryota"/>
</dbReference>
<dbReference type="RefSeq" id="XP_007802128.1">
    <property type="nucleotide sequence ID" value="XM_007803937.1"/>
</dbReference>
<keyword evidence="3" id="KW-1185">Reference proteome</keyword>
<dbReference type="GeneID" id="19237224"/>
<dbReference type="HOGENOM" id="CLU_019748_0_0_1"/>
<gene>
    <name evidence="2" type="ORF">EPUS_02170</name>
</gene>
<evidence type="ECO:0000313" key="3">
    <source>
        <dbReference type="Proteomes" id="UP000019373"/>
    </source>
</evidence>
<reference evidence="3" key="1">
    <citation type="journal article" date="2014" name="BMC Genomics">
        <title>Genome characteristics reveal the impact of lichenization on lichen-forming fungus Endocarpon pusillum Hedwig (Verrucariales, Ascomycota).</title>
        <authorList>
            <person name="Wang Y.-Y."/>
            <person name="Liu B."/>
            <person name="Zhang X.-Y."/>
            <person name="Zhou Q.-M."/>
            <person name="Zhang T."/>
            <person name="Li H."/>
            <person name="Yu Y.-F."/>
            <person name="Zhang X.-L."/>
            <person name="Hao X.-Y."/>
            <person name="Wang M."/>
            <person name="Wang L."/>
            <person name="Wei J.-C."/>
        </authorList>
    </citation>
    <scope>NUCLEOTIDE SEQUENCE [LARGE SCALE GENOMIC DNA]</scope>
    <source>
        <strain evidence="3">Z07020 / HMAS-L-300199</strain>
    </source>
</reference>
<dbReference type="InterPro" id="IPR038460">
    <property type="entry name" value="AcetylCoA_hyd_C_sf"/>
</dbReference>
<feature type="domain" description="Acetyl-CoA hydrolase/transferase C-terminal" evidence="1">
    <location>
        <begin position="155"/>
        <end position="272"/>
    </location>
</feature>
<accession>U1GJF9</accession>